<dbReference type="Proteomes" id="UP001528411">
    <property type="component" value="Unassembled WGS sequence"/>
</dbReference>
<keyword evidence="11" id="KW-1185">Reference proteome</keyword>
<name>A0ABT5FFY7_9GAMM</name>
<dbReference type="InterPro" id="IPR014729">
    <property type="entry name" value="Rossmann-like_a/b/a_fold"/>
</dbReference>
<proteinExistence type="inferred from homology"/>
<dbReference type="Pfam" id="PF00749">
    <property type="entry name" value="tRNA-synt_1c"/>
    <property type="match status" value="2"/>
</dbReference>
<dbReference type="PANTHER" id="PTHR43311:SF1">
    <property type="entry name" value="GLUTAMYL-Q TRNA(ASP) SYNTHETASE"/>
    <property type="match status" value="1"/>
</dbReference>
<evidence type="ECO:0000256" key="8">
    <source>
        <dbReference type="RuleBase" id="RU363037"/>
    </source>
</evidence>
<evidence type="ECO:0000256" key="5">
    <source>
        <dbReference type="ARBA" id="ARBA00022840"/>
    </source>
</evidence>
<organism evidence="10 11">
    <name type="scientific">Psychrosphaera algicola</name>
    <dbReference type="NCBI Taxonomy" id="3023714"/>
    <lineage>
        <taxon>Bacteria</taxon>
        <taxon>Pseudomonadati</taxon>
        <taxon>Pseudomonadota</taxon>
        <taxon>Gammaproteobacteria</taxon>
        <taxon>Alteromonadales</taxon>
        <taxon>Pseudoalteromonadaceae</taxon>
        <taxon>Psychrosphaera</taxon>
    </lineage>
</organism>
<accession>A0ABT5FFY7</accession>
<keyword evidence="2 7" id="KW-0479">Metal-binding</keyword>
<feature type="binding site" evidence="7">
    <location>
        <position position="191"/>
    </location>
    <ligand>
        <name>L-glutamate</name>
        <dbReference type="ChEBI" id="CHEBI:29985"/>
    </ligand>
</feature>
<dbReference type="InterPro" id="IPR022380">
    <property type="entry name" value="Glu-Q_tRNA(Asp)_Synthase"/>
</dbReference>
<dbReference type="PRINTS" id="PR00987">
    <property type="entry name" value="TRNASYNTHGLU"/>
</dbReference>
<gene>
    <name evidence="10" type="primary">gluQRS</name>
    <name evidence="7" type="synonym">gluQ</name>
    <name evidence="10" type="ORF">PN838_19125</name>
</gene>
<dbReference type="NCBIfam" id="NF004314">
    <property type="entry name" value="PRK05710.1-3"/>
    <property type="match status" value="1"/>
</dbReference>
<sequence>MSHTFTNLFSNQSTLLKQAQYRGRFAPSPSGPLHFGSLLTALGSYLQAKANHGLWFVRIEDIDKPREQFGAVDQILDALSAFGMSWDIDPNTSEDLAPADRGCLVQTRRLRRYQEILDTLHAHNLTYACHCSRKKIRQMGANYTGYCRNKNLPLTDAAIRICNDHVNATKTNSDFNHEDYIIKRRDGLFAYQLVVVIDDIDQGITEVVRGADILPLTTRQTSLYKLFGITPPNYMHLPLVSTKPGFKLSKQNHARAIDINNPKPELIQALTLLGLPVQQDLMLKSVADIITWAVAHWDIANLPDTTEIIISEQKTSFSSL</sequence>
<dbReference type="InterPro" id="IPR020058">
    <property type="entry name" value="Glu/Gln-tRNA-synth_Ib_cat-dom"/>
</dbReference>
<feature type="binding site" evidence="7">
    <location>
        <position position="209"/>
    </location>
    <ligand>
        <name>L-glutamate</name>
        <dbReference type="ChEBI" id="CHEBI:29985"/>
    </ligand>
</feature>
<dbReference type="EC" id="6.1.1.-" evidence="7"/>
<evidence type="ECO:0000256" key="3">
    <source>
        <dbReference type="ARBA" id="ARBA00022741"/>
    </source>
</evidence>
<feature type="binding site" evidence="7">
    <location>
        <position position="143"/>
    </location>
    <ligand>
        <name>Zn(2+)</name>
        <dbReference type="ChEBI" id="CHEBI:29105"/>
    </ligand>
</feature>
<keyword evidence="1 7" id="KW-0436">Ligase</keyword>
<feature type="binding site" evidence="7">
    <location>
        <position position="131"/>
    </location>
    <ligand>
        <name>Zn(2+)</name>
        <dbReference type="ChEBI" id="CHEBI:29105"/>
    </ligand>
</feature>
<feature type="binding site" evidence="7">
    <location>
        <position position="129"/>
    </location>
    <ligand>
        <name>Zn(2+)</name>
        <dbReference type="ChEBI" id="CHEBI:29105"/>
    </ligand>
</feature>
<feature type="binding site" evidence="7">
    <location>
        <position position="147"/>
    </location>
    <ligand>
        <name>Zn(2+)</name>
        <dbReference type="ChEBI" id="CHEBI:29105"/>
    </ligand>
</feature>
<evidence type="ECO:0000313" key="11">
    <source>
        <dbReference type="Proteomes" id="UP001528411"/>
    </source>
</evidence>
<evidence type="ECO:0000256" key="1">
    <source>
        <dbReference type="ARBA" id="ARBA00022598"/>
    </source>
</evidence>
<feature type="binding site" evidence="7">
    <location>
        <position position="250"/>
    </location>
    <ligand>
        <name>ATP</name>
        <dbReference type="ChEBI" id="CHEBI:30616"/>
    </ligand>
</feature>
<dbReference type="RefSeq" id="WP_272181666.1">
    <property type="nucleotide sequence ID" value="NZ_JAQOMS010000002.1"/>
</dbReference>
<evidence type="ECO:0000256" key="2">
    <source>
        <dbReference type="ARBA" id="ARBA00022723"/>
    </source>
</evidence>
<evidence type="ECO:0000313" key="10">
    <source>
        <dbReference type="EMBL" id="MDC2890475.1"/>
    </source>
</evidence>
<dbReference type="PANTHER" id="PTHR43311">
    <property type="entry name" value="GLUTAMATE--TRNA LIGASE"/>
    <property type="match status" value="1"/>
</dbReference>
<feature type="domain" description="Glutamyl/glutaminyl-tRNA synthetase class Ib catalytic" evidence="9">
    <location>
        <begin position="22"/>
        <end position="141"/>
    </location>
</feature>
<keyword evidence="5 7" id="KW-0067">ATP-binding</keyword>
<feature type="domain" description="Glutamyl/glutaminyl-tRNA synthetase class Ib catalytic" evidence="9">
    <location>
        <begin position="174"/>
        <end position="281"/>
    </location>
</feature>
<comment type="caution">
    <text evidence="10">The sequence shown here is derived from an EMBL/GenBank/DDBJ whole genome shotgun (WGS) entry which is preliminary data.</text>
</comment>
<dbReference type="HAMAP" id="MF_01428">
    <property type="entry name" value="Glu_Q_tRNA_synth"/>
    <property type="match status" value="1"/>
</dbReference>
<dbReference type="GO" id="GO:0016874">
    <property type="term" value="F:ligase activity"/>
    <property type="evidence" value="ECO:0007669"/>
    <property type="project" value="UniProtKB-KW"/>
</dbReference>
<feature type="binding site" evidence="7">
    <location>
        <begin position="24"/>
        <end position="28"/>
    </location>
    <ligand>
        <name>L-glutamate</name>
        <dbReference type="ChEBI" id="CHEBI:29985"/>
    </ligand>
</feature>
<evidence type="ECO:0000259" key="9">
    <source>
        <dbReference type="Pfam" id="PF00749"/>
    </source>
</evidence>
<keyword evidence="6 7" id="KW-0030">Aminoacyl-tRNA synthetase</keyword>
<dbReference type="InterPro" id="IPR000924">
    <property type="entry name" value="Glu/Gln-tRNA-synth"/>
</dbReference>
<comment type="function">
    <text evidence="7">Catalyzes the tRNA-independent activation of glutamate in presence of ATP and the subsequent transfer of glutamate onto a tRNA(Asp). Glutamate is transferred on the 2-amino-5-(4,5-dihydroxy-2-cyclopenten-1-yl) moiety of the queuosine in the wobble position of the QUC anticodon.</text>
</comment>
<comment type="similarity">
    <text evidence="7">Belongs to the class-I aminoacyl-tRNA synthetase family. GluQ subfamily.</text>
</comment>
<dbReference type="EMBL" id="JAQOMS010000002">
    <property type="protein sequence ID" value="MDC2890475.1"/>
    <property type="molecule type" value="Genomic_DNA"/>
</dbReference>
<evidence type="ECO:0000256" key="6">
    <source>
        <dbReference type="ARBA" id="ARBA00023146"/>
    </source>
</evidence>
<feature type="binding site" evidence="7">
    <location>
        <position position="60"/>
    </location>
    <ligand>
        <name>L-glutamate</name>
        <dbReference type="ChEBI" id="CHEBI:29985"/>
    </ligand>
</feature>
<keyword evidence="4 7" id="KW-0862">Zinc</keyword>
<dbReference type="InterPro" id="IPR049940">
    <property type="entry name" value="GluQ/Sye"/>
</dbReference>
<keyword evidence="3 7" id="KW-0547">Nucleotide-binding</keyword>
<evidence type="ECO:0000256" key="4">
    <source>
        <dbReference type="ARBA" id="ARBA00022833"/>
    </source>
</evidence>
<protein>
    <recommendedName>
        <fullName evidence="7">Glutamyl-Q tRNA(Asp) synthetase</fullName>
        <shortName evidence="7">Glu-Q-RSs</shortName>
        <ecNumber evidence="7">6.1.1.-</ecNumber>
    </recommendedName>
</protein>
<dbReference type="SUPFAM" id="SSF52374">
    <property type="entry name" value="Nucleotidylyl transferase"/>
    <property type="match status" value="1"/>
</dbReference>
<dbReference type="Gene3D" id="3.40.50.620">
    <property type="entry name" value="HUPs"/>
    <property type="match status" value="1"/>
</dbReference>
<dbReference type="NCBIfam" id="TIGR03838">
    <property type="entry name" value="queuosine_YadB"/>
    <property type="match status" value="1"/>
</dbReference>
<keyword evidence="8" id="KW-0648">Protein biosynthesis</keyword>
<reference evidence="10 11" key="1">
    <citation type="submission" date="2023-01" db="EMBL/GenBank/DDBJ databases">
        <title>Psychrosphaera sp. nov., isolated from marine algae.</title>
        <authorList>
            <person name="Bayburt H."/>
            <person name="Choi B.J."/>
            <person name="Kim J.M."/>
            <person name="Choi D.G."/>
            <person name="Jeon C.O."/>
        </authorList>
    </citation>
    <scope>NUCLEOTIDE SEQUENCE [LARGE SCALE GENOMIC DNA]</scope>
    <source>
        <strain evidence="10 11">G1-22</strain>
    </source>
</reference>
<feature type="short sequence motif" description="'HIGH' region" evidence="7">
    <location>
        <begin position="27"/>
        <end position="37"/>
    </location>
</feature>
<evidence type="ECO:0000256" key="7">
    <source>
        <dbReference type="HAMAP-Rule" id="MF_01428"/>
    </source>
</evidence>
<comment type="cofactor">
    <cofactor evidence="7">
        <name>Zn(2+)</name>
        <dbReference type="ChEBI" id="CHEBI:29105"/>
    </cofactor>
    <text evidence="7">Binds 1 zinc ion per subunit.</text>
</comment>
<feature type="short sequence motif" description="'KMSKS' region" evidence="7">
    <location>
        <begin position="247"/>
        <end position="251"/>
    </location>
</feature>